<dbReference type="AlphaFoldDB" id="A0A562Y8K1"/>
<gene>
    <name evidence="1" type="ORF">E1J38_014715</name>
</gene>
<dbReference type="OrthoDB" id="982601at2"/>
<evidence type="ECO:0000313" key="1">
    <source>
        <dbReference type="EMBL" id="TWO30425.1"/>
    </source>
</evidence>
<sequence>MAINQFLTFVLPKKPIEEKFGGIPKQLEIKHSEWEKYWENYDMELNDAPEPEFEDAISTK</sequence>
<reference evidence="1 2" key="1">
    <citation type="submission" date="2019-03" db="EMBL/GenBank/DDBJ databases">
        <authorList>
            <person name="Zhong Y.L."/>
        </authorList>
    </citation>
    <scope>NUCLEOTIDE SEQUENCE [LARGE SCALE GENOMIC DNA]</scope>
    <source>
        <strain evidence="1 2">W255</strain>
    </source>
</reference>
<protein>
    <submittedName>
        <fullName evidence="1">Uncharacterized protein</fullName>
    </submittedName>
</protein>
<organism evidence="1 2">
    <name type="scientific">Seonamhaeicola sediminis</name>
    <dbReference type="NCBI Taxonomy" id="2528206"/>
    <lineage>
        <taxon>Bacteria</taxon>
        <taxon>Pseudomonadati</taxon>
        <taxon>Bacteroidota</taxon>
        <taxon>Flavobacteriia</taxon>
        <taxon>Flavobacteriales</taxon>
        <taxon>Flavobacteriaceae</taxon>
    </lineage>
</organism>
<dbReference type="EMBL" id="SMZJ02000020">
    <property type="protein sequence ID" value="TWO30425.1"/>
    <property type="molecule type" value="Genomic_DNA"/>
</dbReference>
<dbReference type="Proteomes" id="UP000295814">
    <property type="component" value="Unassembled WGS sequence"/>
</dbReference>
<dbReference type="RefSeq" id="WP_133357596.1">
    <property type="nucleotide sequence ID" value="NZ_SMZJ02000020.1"/>
</dbReference>
<evidence type="ECO:0000313" key="2">
    <source>
        <dbReference type="Proteomes" id="UP000295814"/>
    </source>
</evidence>
<comment type="caution">
    <text evidence="1">The sequence shown here is derived from an EMBL/GenBank/DDBJ whole genome shotgun (WGS) entry which is preliminary data.</text>
</comment>
<keyword evidence="2" id="KW-1185">Reference proteome</keyword>
<reference evidence="1 2" key="2">
    <citation type="submission" date="2019-07" db="EMBL/GenBank/DDBJ databases">
        <title>Seonamhaeicola sp. W255 draft genome.</title>
        <authorList>
            <person name="Zhang X.-Y."/>
            <person name="Zhang R."/>
            <person name="Zhong Y.-L."/>
            <person name="Du Z.-J."/>
        </authorList>
    </citation>
    <scope>NUCLEOTIDE SEQUENCE [LARGE SCALE GENOMIC DNA]</scope>
    <source>
        <strain evidence="1 2">W255</strain>
    </source>
</reference>
<name>A0A562Y8K1_9FLAO</name>
<accession>A0A562Y8K1</accession>
<proteinExistence type="predicted"/>